<dbReference type="AlphaFoldDB" id="A0A100IJQ7"/>
<dbReference type="EMBL" id="BCMY01000007">
    <property type="protein sequence ID" value="GAQ42510.1"/>
    <property type="molecule type" value="Genomic_DNA"/>
</dbReference>
<dbReference type="SUPFAM" id="SSF51735">
    <property type="entry name" value="NAD(P)-binding Rossmann-fold domains"/>
    <property type="match status" value="1"/>
</dbReference>
<dbReference type="Gene3D" id="3.90.180.10">
    <property type="entry name" value="Medium-chain alcohol dehydrogenases, catalytic domain"/>
    <property type="match status" value="1"/>
</dbReference>
<dbReference type="InterPro" id="IPR052711">
    <property type="entry name" value="Zinc_ADH-like"/>
</dbReference>
<dbReference type="InterPro" id="IPR011032">
    <property type="entry name" value="GroES-like_sf"/>
</dbReference>
<sequence length="352" mass="38334">MPIPRTTSQWVYDQSTGLELEERVPIPELEQGNCLLQIHAVSLNYGEIARMKGKYPQEGPQRRVAGGDGVATVIATGSGVTEFQAGDRVCPIWQQTYQTGPLTPEIENTALGLTIDGTLREYAVLAASGLVKAPTHLTHREAATLTCAAVTAWNGLFGLSDRRLKAGDWVLTQGTGAVSLAAVQFAVAAGAHVVVTTSTTEKAKLLKSLGVEHVLNYRENPSWGESAKALTPGGRGFHHIIELGGQRSLRESLQAVRFEGVVSLIGLMEELETIQNTPGITFPELFLRYATVRSLHVGSRQQFQEMVDFMEQHAIRPVVNEEEFKFEDCIQAYEKVWEGGHTGKIVVNVSSA</sequence>
<dbReference type="InterPro" id="IPR036291">
    <property type="entry name" value="NAD(P)-bd_dom_sf"/>
</dbReference>
<dbReference type="OrthoDB" id="9930022at2759"/>
<comment type="caution">
    <text evidence="2">The sequence shown here is derived from an EMBL/GenBank/DDBJ whole genome shotgun (WGS) entry which is preliminary data.</text>
</comment>
<dbReference type="PANTHER" id="PTHR45033">
    <property type="match status" value="1"/>
</dbReference>
<gene>
    <name evidence="2" type="ORF">ABL_05171</name>
</gene>
<dbReference type="InterPro" id="IPR013154">
    <property type="entry name" value="ADH-like_N"/>
</dbReference>
<dbReference type="VEuPathDB" id="FungiDB:ASPNIDRAFT2_1186925"/>
<evidence type="ECO:0000259" key="1">
    <source>
        <dbReference type="SMART" id="SM00829"/>
    </source>
</evidence>
<feature type="domain" description="Enoyl reductase (ER)" evidence="1">
    <location>
        <begin position="15"/>
        <end position="347"/>
    </location>
</feature>
<dbReference type="Pfam" id="PF00107">
    <property type="entry name" value="ADH_zinc_N"/>
    <property type="match status" value="1"/>
</dbReference>
<dbReference type="SUPFAM" id="SSF50129">
    <property type="entry name" value="GroES-like"/>
    <property type="match status" value="1"/>
</dbReference>
<dbReference type="InterPro" id="IPR013149">
    <property type="entry name" value="ADH-like_C"/>
</dbReference>
<dbReference type="Pfam" id="PF08240">
    <property type="entry name" value="ADH_N"/>
    <property type="match status" value="1"/>
</dbReference>
<dbReference type="OMA" id="FMEQHAI"/>
<dbReference type="Gene3D" id="3.40.50.720">
    <property type="entry name" value="NAD(P)-binding Rossmann-like Domain"/>
    <property type="match status" value="1"/>
</dbReference>
<dbReference type="VEuPathDB" id="FungiDB:ATCC64974_78650"/>
<organism evidence="2 3">
    <name type="scientific">Aspergillus niger</name>
    <dbReference type="NCBI Taxonomy" id="5061"/>
    <lineage>
        <taxon>Eukaryota</taxon>
        <taxon>Fungi</taxon>
        <taxon>Dikarya</taxon>
        <taxon>Ascomycota</taxon>
        <taxon>Pezizomycotina</taxon>
        <taxon>Eurotiomycetes</taxon>
        <taxon>Eurotiomycetidae</taxon>
        <taxon>Eurotiales</taxon>
        <taxon>Aspergillaceae</taxon>
        <taxon>Aspergillus</taxon>
        <taxon>Aspergillus subgen. Circumdati</taxon>
    </lineage>
</organism>
<dbReference type="InterPro" id="IPR020843">
    <property type="entry name" value="ER"/>
</dbReference>
<protein>
    <submittedName>
        <fullName evidence="2">Alcohol dehydrogenase</fullName>
    </submittedName>
</protein>
<reference evidence="3" key="1">
    <citation type="journal article" date="2016" name="Genome Announc.">
        <title>Draft genome sequence of Aspergillus niger strain An76.</title>
        <authorList>
            <person name="Gong W."/>
            <person name="Cheng Z."/>
            <person name="Zhang H."/>
            <person name="Liu L."/>
            <person name="Gao P."/>
            <person name="Wang L."/>
        </authorList>
    </citation>
    <scope>NUCLEOTIDE SEQUENCE [LARGE SCALE GENOMIC DNA]</scope>
    <source>
        <strain evidence="3">An76</strain>
    </source>
</reference>
<proteinExistence type="predicted"/>
<accession>A0A100IJQ7</accession>
<dbReference type="SMART" id="SM00829">
    <property type="entry name" value="PKS_ER"/>
    <property type="match status" value="1"/>
</dbReference>
<dbReference type="VEuPathDB" id="FungiDB:An04g02690"/>
<dbReference type="VEuPathDB" id="FungiDB:M747DRAFT_26948"/>
<dbReference type="PANTHER" id="PTHR45033:SF2">
    <property type="entry name" value="ZINC-TYPE ALCOHOL DEHYDROGENASE-LIKE PROTEIN C1773.06C"/>
    <property type="match status" value="1"/>
</dbReference>
<name>A0A100IJQ7_ASPNG</name>
<dbReference type="Proteomes" id="UP000068243">
    <property type="component" value="Unassembled WGS sequence"/>
</dbReference>
<dbReference type="CDD" id="cd08276">
    <property type="entry name" value="MDR7"/>
    <property type="match status" value="1"/>
</dbReference>
<dbReference type="GO" id="GO:0016491">
    <property type="term" value="F:oxidoreductase activity"/>
    <property type="evidence" value="ECO:0007669"/>
    <property type="project" value="InterPro"/>
</dbReference>
<evidence type="ECO:0000313" key="2">
    <source>
        <dbReference type="EMBL" id="GAQ42510.1"/>
    </source>
</evidence>
<evidence type="ECO:0000313" key="3">
    <source>
        <dbReference type="Proteomes" id="UP000068243"/>
    </source>
</evidence>